<evidence type="ECO:0000259" key="8">
    <source>
        <dbReference type="PROSITE" id="PS51007"/>
    </source>
</evidence>
<dbReference type="STRING" id="1249552.PS2015_77"/>
<protein>
    <submittedName>
        <fullName evidence="9">Cytochrome c class I</fullName>
    </submittedName>
</protein>
<evidence type="ECO:0000256" key="7">
    <source>
        <dbReference type="SAM" id="SignalP"/>
    </source>
</evidence>
<dbReference type="PANTHER" id="PTHR40942:SF4">
    <property type="entry name" value="CYTOCHROME C5"/>
    <property type="match status" value="1"/>
</dbReference>
<dbReference type="EMBL" id="CP013189">
    <property type="protein sequence ID" value="ALO44775.1"/>
    <property type="molecule type" value="Genomic_DNA"/>
</dbReference>
<dbReference type="AlphaFoldDB" id="A0A0S2K8W3"/>
<gene>
    <name evidence="9" type="ORF">PS2015_77</name>
</gene>
<dbReference type="KEGG" id="pspi:PS2015_77"/>
<reference evidence="9 10" key="1">
    <citation type="submission" date="2015-11" db="EMBL/GenBank/DDBJ databases">
        <authorList>
            <person name="Zhang Y."/>
            <person name="Guo Z."/>
        </authorList>
    </citation>
    <scope>NUCLEOTIDE SEQUENCE [LARGE SCALE GENOMIC DNA]</scope>
    <source>
        <strain evidence="9 10">KCTC 32221</strain>
    </source>
</reference>
<dbReference type="PANTHER" id="PTHR40942">
    <property type="match status" value="1"/>
</dbReference>
<dbReference type="GO" id="GO:0020037">
    <property type="term" value="F:heme binding"/>
    <property type="evidence" value="ECO:0007669"/>
    <property type="project" value="InterPro"/>
</dbReference>
<organism evidence="9 10">
    <name type="scientific">Pseudohongiella spirulinae</name>
    <dbReference type="NCBI Taxonomy" id="1249552"/>
    <lineage>
        <taxon>Bacteria</taxon>
        <taxon>Pseudomonadati</taxon>
        <taxon>Pseudomonadota</taxon>
        <taxon>Gammaproteobacteria</taxon>
        <taxon>Pseudomonadales</taxon>
        <taxon>Pseudohongiellaceae</taxon>
        <taxon>Pseudohongiella</taxon>
    </lineage>
</organism>
<dbReference type="Pfam" id="PF13442">
    <property type="entry name" value="Cytochrome_CBB3"/>
    <property type="match status" value="1"/>
</dbReference>
<evidence type="ECO:0000256" key="2">
    <source>
        <dbReference type="ARBA" id="ARBA00022617"/>
    </source>
</evidence>
<keyword evidence="1" id="KW-0813">Transport</keyword>
<evidence type="ECO:0000256" key="1">
    <source>
        <dbReference type="ARBA" id="ARBA00022448"/>
    </source>
</evidence>
<evidence type="ECO:0000313" key="10">
    <source>
        <dbReference type="Proteomes" id="UP000065641"/>
    </source>
</evidence>
<evidence type="ECO:0000256" key="3">
    <source>
        <dbReference type="ARBA" id="ARBA00022723"/>
    </source>
</evidence>
<evidence type="ECO:0000313" key="9">
    <source>
        <dbReference type="EMBL" id="ALO44775.1"/>
    </source>
</evidence>
<dbReference type="GO" id="GO:0005506">
    <property type="term" value="F:iron ion binding"/>
    <property type="evidence" value="ECO:0007669"/>
    <property type="project" value="InterPro"/>
</dbReference>
<keyword evidence="2 6" id="KW-0349">Heme</keyword>
<sequence length="122" mass="12892" precursor="true">MKLMKVAKTAVALSGLALATVFTAGSATAEQTLTLAQISEGFDPQRTYTQSCGACHNSGAAGAPRLGNADDWTSRLEKGRDVLLENTINGYNNIMPPKGMCFTCSDDELAAVLDYILENSAE</sequence>
<feature type="signal peptide" evidence="7">
    <location>
        <begin position="1"/>
        <end position="29"/>
    </location>
</feature>
<accession>A0A0S2K8W3</accession>
<keyword evidence="10" id="KW-1185">Reference proteome</keyword>
<keyword evidence="7" id="KW-0732">Signal</keyword>
<dbReference type="InterPro" id="IPR002323">
    <property type="entry name" value="Cyt_CIE"/>
</dbReference>
<dbReference type="InterPro" id="IPR009056">
    <property type="entry name" value="Cyt_c-like_dom"/>
</dbReference>
<dbReference type="Proteomes" id="UP000065641">
    <property type="component" value="Chromosome"/>
</dbReference>
<proteinExistence type="predicted"/>
<name>A0A0S2K8W3_9GAMM</name>
<evidence type="ECO:0000256" key="5">
    <source>
        <dbReference type="ARBA" id="ARBA00023004"/>
    </source>
</evidence>
<dbReference type="SUPFAM" id="SSF46626">
    <property type="entry name" value="Cytochrome c"/>
    <property type="match status" value="1"/>
</dbReference>
<dbReference type="PRINTS" id="PR00607">
    <property type="entry name" value="CYTCHROMECIE"/>
</dbReference>
<evidence type="ECO:0000256" key="6">
    <source>
        <dbReference type="PROSITE-ProRule" id="PRU00433"/>
    </source>
</evidence>
<dbReference type="Gene3D" id="1.10.760.10">
    <property type="entry name" value="Cytochrome c-like domain"/>
    <property type="match status" value="1"/>
</dbReference>
<dbReference type="GO" id="GO:0009055">
    <property type="term" value="F:electron transfer activity"/>
    <property type="evidence" value="ECO:0007669"/>
    <property type="project" value="InterPro"/>
</dbReference>
<feature type="chain" id="PRO_5006601284" evidence="7">
    <location>
        <begin position="30"/>
        <end position="122"/>
    </location>
</feature>
<evidence type="ECO:0000256" key="4">
    <source>
        <dbReference type="ARBA" id="ARBA00022982"/>
    </source>
</evidence>
<keyword evidence="5 6" id="KW-0408">Iron</keyword>
<dbReference type="PROSITE" id="PS51007">
    <property type="entry name" value="CYTC"/>
    <property type="match status" value="1"/>
</dbReference>
<dbReference type="InterPro" id="IPR036909">
    <property type="entry name" value="Cyt_c-like_dom_sf"/>
</dbReference>
<feature type="domain" description="Cytochrome c" evidence="8">
    <location>
        <begin position="33"/>
        <end position="120"/>
    </location>
</feature>
<keyword evidence="4" id="KW-0249">Electron transport</keyword>
<keyword evidence="3 6" id="KW-0479">Metal-binding</keyword>